<evidence type="ECO:0000256" key="4">
    <source>
        <dbReference type="RuleBase" id="RU003476"/>
    </source>
</evidence>
<proteinExistence type="inferred from homology"/>
<dbReference type="Pfam" id="PF00293">
    <property type="entry name" value="NUDIX"/>
    <property type="match status" value="1"/>
</dbReference>
<evidence type="ECO:0000313" key="7">
    <source>
        <dbReference type="Proteomes" id="UP001500221"/>
    </source>
</evidence>
<keyword evidence="7" id="KW-1185">Reference proteome</keyword>
<dbReference type="PANTHER" id="PTHR43046">
    <property type="entry name" value="GDP-MANNOSE MANNOSYL HYDROLASE"/>
    <property type="match status" value="1"/>
</dbReference>
<reference evidence="7" key="1">
    <citation type="journal article" date="2019" name="Int. J. Syst. Evol. Microbiol.">
        <title>The Global Catalogue of Microorganisms (GCM) 10K type strain sequencing project: providing services to taxonomists for standard genome sequencing and annotation.</title>
        <authorList>
            <consortium name="The Broad Institute Genomics Platform"/>
            <consortium name="The Broad Institute Genome Sequencing Center for Infectious Disease"/>
            <person name="Wu L."/>
            <person name="Ma J."/>
        </authorList>
    </citation>
    <scope>NUCLEOTIDE SEQUENCE [LARGE SCALE GENOMIC DNA]</scope>
    <source>
        <strain evidence="7">JCM 18459</strain>
    </source>
</reference>
<dbReference type="SUPFAM" id="SSF55811">
    <property type="entry name" value="Nudix"/>
    <property type="match status" value="1"/>
</dbReference>
<evidence type="ECO:0000256" key="3">
    <source>
        <dbReference type="ARBA" id="ARBA00022801"/>
    </source>
</evidence>
<dbReference type="PROSITE" id="PS00893">
    <property type="entry name" value="NUDIX_BOX"/>
    <property type="match status" value="1"/>
</dbReference>
<gene>
    <name evidence="6" type="ORF">GCM10023340_06010</name>
</gene>
<dbReference type="Gene3D" id="3.90.79.10">
    <property type="entry name" value="Nucleoside Triphosphate Pyrophosphohydrolase"/>
    <property type="match status" value="1"/>
</dbReference>
<evidence type="ECO:0000259" key="5">
    <source>
        <dbReference type="PROSITE" id="PS51462"/>
    </source>
</evidence>
<dbReference type="InterPro" id="IPR015797">
    <property type="entry name" value="NUDIX_hydrolase-like_dom_sf"/>
</dbReference>
<keyword evidence="3 4" id="KW-0378">Hydrolase</keyword>
<dbReference type="PRINTS" id="PR00502">
    <property type="entry name" value="NUDIXFAMILY"/>
</dbReference>
<comment type="similarity">
    <text evidence="2 4">Belongs to the Nudix hydrolase family.</text>
</comment>
<dbReference type="InterPro" id="IPR020476">
    <property type="entry name" value="Nudix_hydrolase"/>
</dbReference>
<dbReference type="InterPro" id="IPR020084">
    <property type="entry name" value="NUDIX_hydrolase_CS"/>
</dbReference>
<comment type="caution">
    <text evidence="6">The sequence shown here is derived from an EMBL/GenBank/DDBJ whole genome shotgun (WGS) entry which is preliminary data.</text>
</comment>
<name>A0ABP9PDF0_9ACTN</name>
<dbReference type="InterPro" id="IPR000086">
    <property type="entry name" value="NUDIX_hydrolase_dom"/>
</dbReference>
<evidence type="ECO:0000256" key="1">
    <source>
        <dbReference type="ARBA" id="ARBA00001946"/>
    </source>
</evidence>
<protein>
    <recommendedName>
        <fullName evidence="5">Nudix hydrolase domain-containing protein</fullName>
    </recommendedName>
</protein>
<accession>A0ABP9PDF0</accession>
<evidence type="ECO:0000313" key="6">
    <source>
        <dbReference type="EMBL" id="GAA5142472.1"/>
    </source>
</evidence>
<comment type="cofactor">
    <cofactor evidence="1">
        <name>Mg(2+)</name>
        <dbReference type="ChEBI" id="CHEBI:18420"/>
    </cofactor>
</comment>
<dbReference type="EMBL" id="BAABKG010000001">
    <property type="protein sequence ID" value="GAA5142472.1"/>
    <property type="molecule type" value="Genomic_DNA"/>
</dbReference>
<dbReference type="Proteomes" id="UP001500221">
    <property type="component" value="Unassembled WGS sequence"/>
</dbReference>
<organism evidence="6 7">
    <name type="scientific">Nocardioides marinquilinus</name>
    <dbReference type="NCBI Taxonomy" id="1210400"/>
    <lineage>
        <taxon>Bacteria</taxon>
        <taxon>Bacillati</taxon>
        <taxon>Actinomycetota</taxon>
        <taxon>Actinomycetes</taxon>
        <taxon>Propionibacteriales</taxon>
        <taxon>Nocardioidaceae</taxon>
        <taxon>Nocardioides</taxon>
    </lineage>
</organism>
<dbReference type="PROSITE" id="PS51462">
    <property type="entry name" value="NUDIX"/>
    <property type="match status" value="1"/>
</dbReference>
<sequence length="170" mass="18141">MRGADLSAHYPAPVHYTEYDTRIAAYAVITEQRDDGPWLLVTWWNGEGRADPAWSLPGGGVDYPETVVEGLVREVREETGFDVEVGAPLTVDTHIGSPSPTTGRPFKSVRLVFDATIVGGELGTLEVGGSTDYAEWLPLADVAAQPSRASILDVAVSAHLARDGAGPRGR</sequence>
<evidence type="ECO:0000256" key="2">
    <source>
        <dbReference type="ARBA" id="ARBA00005582"/>
    </source>
</evidence>
<feature type="domain" description="Nudix hydrolase" evidence="5">
    <location>
        <begin position="20"/>
        <end position="160"/>
    </location>
</feature>
<dbReference type="PANTHER" id="PTHR43046:SF14">
    <property type="entry name" value="MUTT_NUDIX FAMILY PROTEIN"/>
    <property type="match status" value="1"/>
</dbReference>